<accession>A0ABQ5ARF0</accession>
<dbReference type="EMBL" id="BQNB010012572">
    <property type="protein sequence ID" value="GJT05255.1"/>
    <property type="molecule type" value="Genomic_DNA"/>
</dbReference>
<keyword evidence="2" id="KW-1185">Reference proteome</keyword>
<organism evidence="1 2">
    <name type="scientific">Tanacetum coccineum</name>
    <dbReference type="NCBI Taxonomy" id="301880"/>
    <lineage>
        <taxon>Eukaryota</taxon>
        <taxon>Viridiplantae</taxon>
        <taxon>Streptophyta</taxon>
        <taxon>Embryophyta</taxon>
        <taxon>Tracheophyta</taxon>
        <taxon>Spermatophyta</taxon>
        <taxon>Magnoliopsida</taxon>
        <taxon>eudicotyledons</taxon>
        <taxon>Gunneridae</taxon>
        <taxon>Pentapetalae</taxon>
        <taxon>asterids</taxon>
        <taxon>campanulids</taxon>
        <taxon>Asterales</taxon>
        <taxon>Asteraceae</taxon>
        <taxon>Asteroideae</taxon>
        <taxon>Anthemideae</taxon>
        <taxon>Anthemidinae</taxon>
        <taxon>Tanacetum</taxon>
    </lineage>
</organism>
<sequence length="88" mass="10232">MAFLSKIDFLLEEFADELTLLKPSSSGINKADYDPEEEIRRVERLLYDNSSPRPPEELNVKNSIESFPPSHILVEDSDLLWEETDFFL</sequence>
<reference evidence="1" key="2">
    <citation type="submission" date="2022-01" db="EMBL/GenBank/DDBJ databases">
        <authorList>
            <person name="Yamashiro T."/>
            <person name="Shiraishi A."/>
            <person name="Satake H."/>
            <person name="Nakayama K."/>
        </authorList>
    </citation>
    <scope>NUCLEOTIDE SEQUENCE</scope>
</reference>
<dbReference type="Proteomes" id="UP001151760">
    <property type="component" value="Unassembled WGS sequence"/>
</dbReference>
<gene>
    <name evidence="1" type="ORF">Tco_0839717</name>
</gene>
<reference evidence="1" key="1">
    <citation type="journal article" date="2022" name="Int. J. Mol. Sci.">
        <title>Draft Genome of Tanacetum Coccineum: Genomic Comparison of Closely Related Tanacetum-Family Plants.</title>
        <authorList>
            <person name="Yamashiro T."/>
            <person name="Shiraishi A."/>
            <person name="Nakayama K."/>
            <person name="Satake H."/>
        </authorList>
    </citation>
    <scope>NUCLEOTIDE SEQUENCE</scope>
</reference>
<proteinExistence type="predicted"/>
<evidence type="ECO:0000313" key="1">
    <source>
        <dbReference type="EMBL" id="GJT05255.1"/>
    </source>
</evidence>
<protein>
    <submittedName>
        <fullName evidence="1">Uncharacterized protein</fullName>
    </submittedName>
</protein>
<name>A0ABQ5ARF0_9ASTR</name>
<evidence type="ECO:0000313" key="2">
    <source>
        <dbReference type="Proteomes" id="UP001151760"/>
    </source>
</evidence>
<comment type="caution">
    <text evidence="1">The sequence shown here is derived from an EMBL/GenBank/DDBJ whole genome shotgun (WGS) entry which is preliminary data.</text>
</comment>